<reference evidence="4 5" key="1">
    <citation type="submission" date="2024-02" db="EMBL/GenBank/DDBJ databases">
        <authorList>
            <person name="Chen Y."/>
            <person name="Shah S."/>
            <person name="Dougan E. K."/>
            <person name="Thang M."/>
            <person name="Chan C."/>
        </authorList>
    </citation>
    <scope>NUCLEOTIDE SEQUENCE [LARGE SCALE GENOMIC DNA]</scope>
</reference>
<dbReference type="InterPro" id="IPR008949">
    <property type="entry name" value="Isoprenoid_synthase_dom_sf"/>
</dbReference>
<dbReference type="SFLD" id="SFLDG01018">
    <property type="entry name" value="Squalene/Phytoene_Synthase_Lik"/>
    <property type="match status" value="1"/>
</dbReference>
<dbReference type="EC" id="2.5.1.32" evidence="2"/>
<evidence type="ECO:0000256" key="3">
    <source>
        <dbReference type="ARBA" id="ARBA00022746"/>
    </source>
</evidence>
<dbReference type="InterPro" id="IPR002060">
    <property type="entry name" value="Squ/phyt_synthse"/>
</dbReference>
<evidence type="ECO:0000256" key="2">
    <source>
        <dbReference type="ARBA" id="ARBA00012396"/>
    </source>
</evidence>
<dbReference type="PANTHER" id="PTHR31480">
    <property type="entry name" value="BIFUNCTIONAL LYCOPENE CYCLASE/PHYTOENE SYNTHASE"/>
    <property type="match status" value="1"/>
</dbReference>
<dbReference type="Gene3D" id="1.10.600.10">
    <property type="entry name" value="Farnesyl Diphosphate Synthase"/>
    <property type="match status" value="2"/>
</dbReference>
<evidence type="ECO:0000313" key="4">
    <source>
        <dbReference type="EMBL" id="CAK9036980.1"/>
    </source>
</evidence>
<organism evidence="4 5">
    <name type="scientific">Durusdinium trenchii</name>
    <dbReference type="NCBI Taxonomy" id="1381693"/>
    <lineage>
        <taxon>Eukaryota</taxon>
        <taxon>Sar</taxon>
        <taxon>Alveolata</taxon>
        <taxon>Dinophyceae</taxon>
        <taxon>Suessiales</taxon>
        <taxon>Symbiodiniaceae</taxon>
        <taxon>Durusdinium</taxon>
    </lineage>
</organism>
<keyword evidence="3" id="KW-0125">Carotenoid biosynthesis</keyword>
<dbReference type="SUPFAM" id="SSF48576">
    <property type="entry name" value="Terpenoid synthases"/>
    <property type="match status" value="2"/>
</dbReference>
<dbReference type="Pfam" id="PF00494">
    <property type="entry name" value="SQS_PSY"/>
    <property type="match status" value="2"/>
</dbReference>
<dbReference type="InterPro" id="IPR044843">
    <property type="entry name" value="Trans_IPPS_bact-type"/>
</dbReference>
<evidence type="ECO:0000256" key="1">
    <source>
        <dbReference type="ARBA" id="ARBA00001805"/>
    </source>
</evidence>
<comment type="caution">
    <text evidence="4">The sequence shown here is derived from an EMBL/GenBank/DDBJ whole genome shotgun (WGS) entry which is preliminary data.</text>
</comment>
<dbReference type="Proteomes" id="UP001642464">
    <property type="component" value="Unassembled WGS sequence"/>
</dbReference>
<comment type="catalytic activity">
    <reaction evidence="1">
        <text>2 (2E,6E,10E)-geranylgeranyl diphosphate = 15-cis-phytoene + 2 diphosphate</text>
        <dbReference type="Rhea" id="RHEA:34475"/>
        <dbReference type="ChEBI" id="CHEBI:27787"/>
        <dbReference type="ChEBI" id="CHEBI:33019"/>
        <dbReference type="ChEBI" id="CHEBI:58756"/>
        <dbReference type="EC" id="2.5.1.32"/>
    </reaction>
</comment>
<gene>
    <name evidence="4" type="ORF">SCF082_LOCUS21947</name>
</gene>
<dbReference type="EMBL" id="CAXAMM010015682">
    <property type="protein sequence ID" value="CAK9036980.1"/>
    <property type="molecule type" value="Genomic_DNA"/>
</dbReference>
<name>A0ABP0LFC2_9DINO</name>
<dbReference type="SFLD" id="SFLDG01212">
    <property type="entry name" value="Phytoene_synthase_like"/>
    <property type="match status" value="1"/>
</dbReference>
<sequence>MLAGLRPPEEEPSNADAWRKSDAICTALQLTNHLQDVRQDLIERDRVYLPKEDTGFDVEQLRAWSQTAEDSAARIRYIKALRPLVDRTNELYQQGAGLPSLVEGRLCIAIFTHVAEHKHELERLAALIDADPCDVTSSVACCKLITAQAGSSFGVGIRLTPARCRDAMHAVYAWMRLADDAADLHAEADERAALLDRFEARSLSAFAGNPGGGIWPAFALAVEQCELRPAWFDSFLEGVRADLESVEFDTDEELDAYCDRVAGNVGRCCVAIWGVRAGVDRDEACDLAGVRGRALQRINIARDLEEDALAGRRYVPAERLRRLDAGPTDPRVRDDLLREAIDMLDASASLESLVRRDAGPALWAMTRAYRLVARRLGRAGGSSSLSGGAKLGIAAGAIGRRVLVAGRLA</sequence>
<proteinExistence type="predicted"/>
<evidence type="ECO:0000313" key="5">
    <source>
        <dbReference type="Proteomes" id="UP001642464"/>
    </source>
</evidence>
<keyword evidence="5" id="KW-1185">Reference proteome</keyword>
<dbReference type="SFLD" id="SFLDS00005">
    <property type="entry name" value="Isoprenoid_Synthase_Type_I"/>
    <property type="match status" value="1"/>
</dbReference>
<accession>A0ABP0LFC2</accession>
<protein>
    <recommendedName>
        <fullName evidence="2">15-cis-phytoene synthase</fullName>
        <ecNumber evidence="2">2.5.1.32</ecNumber>
    </recommendedName>
</protein>